<dbReference type="AlphaFoldDB" id="A0A4Y2C5Q7"/>
<sequence length="88" mass="9896">MPPSQRLDQVHDTMSASINWTKSFCPSLLHSISLQGANAVNDMGRRSTGQQEQEELSLSLSTEFKVFNVSLHTWPMQSRCDLCDLLTL</sequence>
<comment type="caution">
    <text evidence="1">The sequence shown here is derived from an EMBL/GenBank/DDBJ whole genome shotgun (WGS) entry which is preliminary data.</text>
</comment>
<gene>
    <name evidence="1" type="ORF">AVEN_19691_1</name>
</gene>
<evidence type="ECO:0000313" key="2">
    <source>
        <dbReference type="Proteomes" id="UP000499080"/>
    </source>
</evidence>
<name>A0A4Y2C5Q7_ARAVE</name>
<organism evidence="1 2">
    <name type="scientific">Araneus ventricosus</name>
    <name type="common">Orbweaver spider</name>
    <name type="synonym">Epeira ventricosa</name>
    <dbReference type="NCBI Taxonomy" id="182803"/>
    <lineage>
        <taxon>Eukaryota</taxon>
        <taxon>Metazoa</taxon>
        <taxon>Ecdysozoa</taxon>
        <taxon>Arthropoda</taxon>
        <taxon>Chelicerata</taxon>
        <taxon>Arachnida</taxon>
        <taxon>Araneae</taxon>
        <taxon>Araneomorphae</taxon>
        <taxon>Entelegynae</taxon>
        <taxon>Araneoidea</taxon>
        <taxon>Araneidae</taxon>
        <taxon>Araneus</taxon>
    </lineage>
</organism>
<dbReference type="EMBL" id="BGPR01000141">
    <property type="protein sequence ID" value="GBL98634.1"/>
    <property type="molecule type" value="Genomic_DNA"/>
</dbReference>
<proteinExistence type="predicted"/>
<protein>
    <submittedName>
        <fullName evidence="1">Uncharacterized protein</fullName>
    </submittedName>
</protein>
<evidence type="ECO:0000313" key="1">
    <source>
        <dbReference type="EMBL" id="GBL98634.1"/>
    </source>
</evidence>
<accession>A0A4Y2C5Q7</accession>
<dbReference type="Proteomes" id="UP000499080">
    <property type="component" value="Unassembled WGS sequence"/>
</dbReference>
<keyword evidence="2" id="KW-1185">Reference proteome</keyword>
<reference evidence="1 2" key="1">
    <citation type="journal article" date="2019" name="Sci. Rep.">
        <title>Orb-weaving spider Araneus ventricosus genome elucidates the spidroin gene catalogue.</title>
        <authorList>
            <person name="Kono N."/>
            <person name="Nakamura H."/>
            <person name="Ohtoshi R."/>
            <person name="Moran D.A.P."/>
            <person name="Shinohara A."/>
            <person name="Yoshida Y."/>
            <person name="Fujiwara M."/>
            <person name="Mori M."/>
            <person name="Tomita M."/>
            <person name="Arakawa K."/>
        </authorList>
    </citation>
    <scope>NUCLEOTIDE SEQUENCE [LARGE SCALE GENOMIC DNA]</scope>
</reference>